<evidence type="ECO:0000313" key="2">
    <source>
        <dbReference type="EMBL" id="AHK70225.1"/>
    </source>
</evidence>
<protein>
    <submittedName>
        <fullName evidence="2">Uncharacterized protein</fullName>
    </submittedName>
</protein>
<keyword evidence="1" id="KW-1133">Transmembrane helix</keyword>
<gene>
    <name evidence="2" type="ORF">GLS_c03080</name>
</gene>
<accession>A0A067Z3S5</accession>
<feature type="transmembrane region" description="Helical" evidence="1">
    <location>
        <begin position="193"/>
        <end position="213"/>
    </location>
</feature>
<feature type="transmembrane region" description="Helical" evidence="1">
    <location>
        <begin position="319"/>
        <end position="345"/>
    </location>
</feature>
<feature type="transmembrane region" description="Helical" evidence="1">
    <location>
        <begin position="41"/>
        <end position="61"/>
    </location>
</feature>
<dbReference type="EMBL" id="CP004373">
    <property type="protein sequence ID" value="AHK70225.1"/>
    <property type="molecule type" value="Genomic_DNA"/>
</dbReference>
<proteinExistence type="predicted"/>
<keyword evidence="1" id="KW-0472">Membrane</keyword>
<feature type="transmembrane region" description="Helical" evidence="1">
    <location>
        <begin position="169"/>
        <end position="186"/>
    </location>
</feature>
<feature type="transmembrane region" description="Helical" evidence="1">
    <location>
        <begin position="366"/>
        <end position="388"/>
    </location>
</feature>
<dbReference type="AlphaFoldDB" id="A0A067Z3S5"/>
<dbReference type="HOGENOM" id="CLU_695916_0_0_5"/>
<feature type="transmembrane region" description="Helical" evidence="1">
    <location>
        <begin position="122"/>
        <end position="149"/>
    </location>
</feature>
<organism evidence="2 3">
    <name type="scientific">Gluconobacter oxydans DSM 3504</name>
    <dbReference type="NCBI Taxonomy" id="1288313"/>
    <lineage>
        <taxon>Bacteria</taxon>
        <taxon>Pseudomonadati</taxon>
        <taxon>Pseudomonadota</taxon>
        <taxon>Alphaproteobacteria</taxon>
        <taxon>Acetobacterales</taxon>
        <taxon>Acetobacteraceae</taxon>
        <taxon>Gluconobacter</taxon>
    </lineage>
</organism>
<feature type="transmembrane region" description="Helical" evidence="1">
    <location>
        <begin position="233"/>
        <end position="259"/>
    </location>
</feature>
<keyword evidence="1" id="KW-0812">Transmembrane</keyword>
<feature type="transmembrane region" description="Helical" evidence="1">
    <location>
        <begin position="271"/>
        <end position="299"/>
    </location>
</feature>
<name>A0A067Z3S5_GLUOY</name>
<evidence type="ECO:0000256" key="1">
    <source>
        <dbReference type="SAM" id="Phobius"/>
    </source>
</evidence>
<dbReference type="Proteomes" id="UP000031656">
    <property type="component" value="Chromosome"/>
</dbReference>
<dbReference type="KEGG" id="goy:GLS_c03080"/>
<feature type="transmembrane region" description="Helical" evidence="1">
    <location>
        <begin position="93"/>
        <end position="110"/>
    </location>
</feature>
<sequence>MAAFCGGAEPVGRSGGARRDASAASGVAQGGGRLMHPLAPVGTLFAVTVWPLLAAFLLLLTPENRQSASSLTFAVAGLVITPLAVWLMPGTDALAAACSCIVTAIPLLLPQAQDRTGRILPFLVTGCALLALNIHSAFAVTVLCGAGTVLLAWREGRGPRKALVVWDMARSRLGGVVLGLLGASLLPMQQSSLGAVLLTVGLCMVAGLGPSPAPAPEAALLDTGLRFSALMLMFRLSAYPLVHLLMLIAGFGTIIMLVSSRSSGRSMSLPMLSAFGALAAATGEGTALVLLLLAALGLAVLDLRGAEGEDGIAAGVAPWPVFCALVGIGRSLETGQLVLLVVCLLPALWSVRHRTLLPAFARGERGMVAVMQAVLLLGGLCGPLFLAWHPVTGWRP</sequence>
<evidence type="ECO:0000313" key="3">
    <source>
        <dbReference type="Proteomes" id="UP000031656"/>
    </source>
</evidence>
<reference evidence="2 3" key="1">
    <citation type="journal article" date="2015" name="Appl. Microbiol. Biotechnol.">
        <title>The consequence of an additional NADH dehydrogenase paralog on the growth of Gluconobacter oxydans DSM3504.</title>
        <authorList>
            <person name="Kostner D."/>
            <person name="Luchterhand B."/>
            <person name="Junker A."/>
            <person name="Volland S."/>
            <person name="Daniel R."/>
            <person name="Buchs J."/>
            <person name="Liebl W."/>
            <person name="Ehrenreich A."/>
        </authorList>
    </citation>
    <scope>NUCLEOTIDE SEQUENCE [LARGE SCALE GENOMIC DNA]</scope>
    <source>
        <strain evidence="2">DSM 3504</strain>
    </source>
</reference>
<feature type="transmembrane region" description="Helical" evidence="1">
    <location>
        <begin position="68"/>
        <end position="87"/>
    </location>
</feature>